<dbReference type="InterPro" id="IPR000477">
    <property type="entry name" value="RT_dom"/>
</dbReference>
<evidence type="ECO:0000259" key="1">
    <source>
        <dbReference type="PROSITE" id="PS50878"/>
    </source>
</evidence>
<dbReference type="AlphaFoldDB" id="A0A1B6H8N3"/>
<feature type="domain" description="Reverse transcriptase" evidence="1">
    <location>
        <begin position="1"/>
        <end position="237"/>
    </location>
</feature>
<organism evidence="2">
    <name type="scientific">Homalodisca liturata</name>
    <dbReference type="NCBI Taxonomy" id="320908"/>
    <lineage>
        <taxon>Eukaryota</taxon>
        <taxon>Metazoa</taxon>
        <taxon>Ecdysozoa</taxon>
        <taxon>Arthropoda</taxon>
        <taxon>Hexapoda</taxon>
        <taxon>Insecta</taxon>
        <taxon>Pterygota</taxon>
        <taxon>Neoptera</taxon>
        <taxon>Paraneoptera</taxon>
        <taxon>Hemiptera</taxon>
        <taxon>Auchenorrhyncha</taxon>
        <taxon>Membracoidea</taxon>
        <taxon>Cicadellidae</taxon>
        <taxon>Cicadellinae</taxon>
        <taxon>Proconiini</taxon>
        <taxon>Homalodisca</taxon>
    </lineage>
</organism>
<reference evidence="2" key="1">
    <citation type="submission" date="2015-11" db="EMBL/GenBank/DDBJ databases">
        <title>De novo transcriptome assembly of four potential Pierce s Disease insect vectors from Arizona vineyards.</title>
        <authorList>
            <person name="Tassone E.E."/>
        </authorList>
    </citation>
    <scope>NUCLEOTIDE SEQUENCE</scope>
</reference>
<dbReference type="GO" id="GO:0071897">
    <property type="term" value="P:DNA biosynthetic process"/>
    <property type="evidence" value="ECO:0007669"/>
    <property type="project" value="UniProtKB-ARBA"/>
</dbReference>
<dbReference type="SUPFAM" id="SSF56672">
    <property type="entry name" value="DNA/RNA polymerases"/>
    <property type="match status" value="1"/>
</dbReference>
<dbReference type="PROSITE" id="PS50878">
    <property type="entry name" value="RT_POL"/>
    <property type="match status" value="1"/>
</dbReference>
<dbReference type="Pfam" id="PF00078">
    <property type="entry name" value="RVT_1"/>
    <property type="match status" value="1"/>
</dbReference>
<feature type="non-terminal residue" evidence="2">
    <location>
        <position position="1"/>
    </location>
</feature>
<name>A0A1B6H8N3_9HEMI</name>
<accession>A0A1B6H8N3</accession>
<dbReference type="EMBL" id="GECU01036717">
    <property type="protein sequence ID" value="JAS70989.1"/>
    <property type="molecule type" value="Transcribed_RNA"/>
</dbReference>
<dbReference type="PANTHER" id="PTHR33332">
    <property type="entry name" value="REVERSE TRANSCRIPTASE DOMAIN-CONTAINING PROTEIN"/>
    <property type="match status" value="1"/>
</dbReference>
<dbReference type="CDD" id="cd01650">
    <property type="entry name" value="RT_nLTR_like"/>
    <property type="match status" value="1"/>
</dbReference>
<protein>
    <recommendedName>
        <fullName evidence="1">Reverse transcriptase domain-containing protein</fullName>
    </recommendedName>
</protein>
<proteinExistence type="predicted"/>
<gene>
    <name evidence="2" type="ORF">g.24110</name>
</gene>
<dbReference type="InterPro" id="IPR043502">
    <property type="entry name" value="DNA/RNA_pol_sf"/>
</dbReference>
<sequence length="433" mass="49876">LISTFSKILERVILKRLLGHLNQNELLTPRQHGFKKNKSTTTAITQLVESIIDKLEEGCIATSIFLDFSKAFDCLEHGLVIKKLRSLGIEDKEADWFKSYLSNRKQLVELTSSSNGIIHKIKSELLPVTRGVPQGSVLGPVLYTLLTNDFPQYLEKYCKVVMYADDTALIITEKDKEQLEINSYIAFDMAKQYCHINDLVLNEKKTQQLIFTASRNHHRGLPELEVTTSTKYLGLTLDNKLSWEPHVNKLCKKLSSCLYVVRRIKQISNIDMGKSAYHSLFESHLRYGLIVWGSTTATNLQRVLVIQKRTIRALTGLRPRDSCREAFRELRILTVVALYIIDTILHSVTTGQTRTGDHHSYNTRNRHHFALETHHLSLYERKPSYKGAIYFNILPDSLKKTPVKHLKNSLKSWFLQQPFYTIQEFINWKSIAS</sequence>
<evidence type="ECO:0000313" key="2">
    <source>
        <dbReference type="EMBL" id="JAS70989.1"/>
    </source>
</evidence>